<feature type="chain" id="PRO_5045728068" evidence="2">
    <location>
        <begin position="24"/>
        <end position="138"/>
    </location>
</feature>
<accession>A0ABV0T690</accession>
<gene>
    <name evidence="3" type="ORF">ILYODFUR_034291</name>
</gene>
<feature type="signal peptide" evidence="2">
    <location>
        <begin position="1"/>
        <end position="23"/>
    </location>
</feature>
<proteinExistence type="predicted"/>
<dbReference type="InterPro" id="IPR006652">
    <property type="entry name" value="Kelch_1"/>
</dbReference>
<evidence type="ECO:0000313" key="4">
    <source>
        <dbReference type="Proteomes" id="UP001482620"/>
    </source>
</evidence>
<evidence type="ECO:0000256" key="1">
    <source>
        <dbReference type="ARBA" id="ARBA00022441"/>
    </source>
</evidence>
<dbReference type="Proteomes" id="UP001482620">
    <property type="component" value="Unassembled WGS sequence"/>
</dbReference>
<dbReference type="EMBL" id="JAHRIQ010017706">
    <property type="protein sequence ID" value="MEQ2227107.1"/>
    <property type="molecule type" value="Genomic_DNA"/>
</dbReference>
<evidence type="ECO:0000256" key="2">
    <source>
        <dbReference type="SAM" id="SignalP"/>
    </source>
</evidence>
<evidence type="ECO:0000313" key="3">
    <source>
        <dbReference type="EMBL" id="MEQ2227107.1"/>
    </source>
</evidence>
<dbReference type="SUPFAM" id="SSF117281">
    <property type="entry name" value="Kelch motif"/>
    <property type="match status" value="1"/>
</dbReference>
<organism evidence="3 4">
    <name type="scientific">Ilyodon furcidens</name>
    <name type="common">goldbreast splitfin</name>
    <dbReference type="NCBI Taxonomy" id="33524"/>
    <lineage>
        <taxon>Eukaryota</taxon>
        <taxon>Metazoa</taxon>
        <taxon>Chordata</taxon>
        <taxon>Craniata</taxon>
        <taxon>Vertebrata</taxon>
        <taxon>Euteleostomi</taxon>
        <taxon>Actinopterygii</taxon>
        <taxon>Neopterygii</taxon>
        <taxon>Teleostei</taxon>
        <taxon>Neoteleostei</taxon>
        <taxon>Acanthomorphata</taxon>
        <taxon>Ovalentaria</taxon>
        <taxon>Atherinomorphae</taxon>
        <taxon>Cyprinodontiformes</taxon>
        <taxon>Goodeidae</taxon>
        <taxon>Ilyodon</taxon>
    </lineage>
</organism>
<protein>
    <submittedName>
        <fullName evidence="3">Uncharacterized protein</fullName>
    </submittedName>
</protein>
<keyword evidence="4" id="KW-1185">Reference proteome</keyword>
<sequence length="138" mass="15855">MINAIRQCFMILIKCLIVWLKHGIKRLLGANSVPNNWIASTRIPHRRSCQADSEEWKTNEALRTYQLGDENGAKVTIQTSTHAFHHRRHFSAVACEGFIYAVGGWYLDSLVTPDSSTALYTAVERYDPWEDTWRFGLL</sequence>
<dbReference type="Pfam" id="PF01344">
    <property type="entry name" value="Kelch_1"/>
    <property type="match status" value="1"/>
</dbReference>
<name>A0ABV0T690_9TELE</name>
<dbReference type="InterPro" id="IPR015915">
    <property type="entry name" value="Kelch-typ_b-propeller"/>
</dbReference>
<comment type="caution">
    <text evidence="3">The sequence shown here is derived from an EMBL/GenBank/DDBJ whole genome shotgun (WGS) entry which is preliminary data.</text>
</comment>
<dbReference type="Gene3D" id="2.120.10.80">
    <property type="entry name" value="Kelch-type beta propeller"/>
    <property type="match status" value="1"/>
</dbReference>
<keyword evidence="1" id="KW-0880">Kelch repeat</keyword>
<reference evidence="3 4" key="1">
    <citation type="submission" date="2021-06" db="EMBL/GenBank/DDBJ databases">
        <authorList>
            <person name="Palmer J.M."/>
        </authorList>
    </citation>
    <scope>NUCLEOTIDE SEQUENCE [LARGE SCALE GENOMIC DNA]</scope>
    <source>
        <strain evidence="4">if_2019</strain>
        <tissue evidence="3">Muscle</tissue>
    </source>
</reference>
<keyword evidence="2" id="KW-0732">Signal</keyword>